<reference evidence="1 2" key="2">
    <citation type="journal article" date="2022" name="Mol. Ecol. Resour.">
        <title>The genomes of chicory, endive, great burdock and yacon provide insights into Asteraceae paleo-polyploidization history and plant inulin production.</title>
        <authorList>
            <person name="Fan W."/>
            <person name="Wang S."/>
            <person name="Wang H."/>
            <person name="Wang A."/>
            <person name="Jiang F."/>
            <person name="Liu H."/>
            <person name="Zhao H."/>
            <person name="Xu D."/>
            <person name="Zhang Y."/>
        </authorList>
    </citation>
    <scope>NUCLEOTIDE SEQUENCE [LARGE SCALE GENOMIC DNA]</scope>
    <source>
        <strain evidence="2">cv. Yunnan</strain>
        <tissue evidence="1">Leaves</tissue>
    </source>
</reference>
<accession>A0ACB9GMR3</accession>
<comment type="caution">
    <text evidence="1">The sequence shown here is derived from an EMBL/GenBank/DDBJ whole genome shotgun (WGS) entry which is preliminary data.</text>
</comment>
<protein>
    <submittedName>
        <fullName evidence="1">Uncharacterized protein</fullName>
    </submittedName>
</protein>
<dbReference type="Proteomes" id="UP001056120">
    <property type="component" value="Linkage Group LG14"/>
</dbReference>
<dbReference type="EMBL" id="CM042031">
    <property type="protein sequence ID" value="KAI3784929.1"/>
    <property type="molecule type" value="Genomic_DNA"/>
</dbReference>
<evidence type="ECO:0000313" key="2">
    <source>
        <dbReference type="Proteomes" id="UP001056120"/>
    </source>
</evidence>
<gene>
    <name evidence="1" type="ORF">L1987_44037</name>
</gene>
<sequence>MMFERVVKIRMDGIPIVLREEKTFREIAGLFGKVIEPFEFSWDGFDISLGACLVLHSSGRKIDEEVNLIWNNRSYPIWVKEVEHAWPPTLKEPSATATVGDKGVDAEGGAELEEGEFRVTPATGNQELQGEVETIHHIGDAAAPMLHGESQELHAGMGFLCTPRKSRVTEDGIIGGPDHLGPSNQVGLPSVVSSRKRPRFFRSPCSSKSPGGPSHDQSHVPEIPPFPDLNNPAVVGSGSPTDSYHRGFDTQIEGQEGVSGTIVPESQLGIIDQEVVDTIEVGTCIGIQIEPFADQLRMLIEGEEASRLWGWSKYEMEEVGVEGRSGGLLCLWNPGVFRLQNTIKNMYFLIISGRLVGSDTEGHFVNVYAPNDPVSRRNLWGELLVLRNSVPGFWAFFGDFNEVRDPSERVNSYFVALNADKFNRFIGDADLVEYNMGGQKYTYMSDNGRKLSKLDRFLVCRAFVNFWPTASVTALSREYSDHCPILLSTVPHDFGHIPFRFFNSWLDIPGFVDFVEFSARSFIFNGPADLALSTKLRWLKFRIKYWVKNARQIRENSHRSYKGRIAELDVLAEDRDLASSELEERIKCKQELAKFDCEKLNDSRQKSRVRWAIEGDENSRYFHSTVNANLSCSRINGLRFDGVWVSDPALLKDKLKDYFPNKFREPVLVRPSFVCHGIAKLDGWEAANLVERFTSAEIKAAIWDCGGDKAPGPDGYNFRFIKRCWSCFEQDFTRLFSEFYESPHLSLGCCSSFIALIAKVVDPTGAQEFLPVSLIGCINKAISKVLVNRLKGVIGKLISNEQSGFLAGRSILDGPLILNELVAWLRRSKSVGMIFKVDIEKAFDSLNWGFLDSVMAQMNFPEKWRGWIMACVTSARSSVLVNGSPTAEFPCYRGLRQGDPLSPFLFIIAMEALSCFMRRAESLGVYQGIKCTPTGPLLSHFLYADDMVFLGSWSVMNAKNLCRILRCFNLASGLKVNLAKCQLFSVGADSRGMEQIAGILHCSIGSFPFTYLGLKVGANMNLAKHWKPVIDTFRRRLSNWKAKTLSFGGRITLIKSVMNSLPTYFFSLYKAPEQVIRELDRLRRLFLWGGSEDQAKVCCVAWEKVIAPEKFGGLGLVIWAVHNNSRSWNFIPIKLSQSGPWKQIHGISARLTLAGLDLGRLIRGVLGCGRNILFWRDCWVDSVPFSDLYPSLFSLERRKLCCVADRIRSSDGTVVITWGWTRLPSVGSEEDELLMLVSDLASASCSSSSDKWWWGLESNGNFSVSSIRNKLACSPSSTPSYVFDWNSWIPKKVGMVAWRAEKDRLPTAEALIRRNIWVPDPWCAFCGNHLEAADHVLLSCTFAQDVWQVISEWCKTLPFYAADVRGLLGLWKYTNGSYRRKKVVHAIILITIWSIWKLRNSLRFGIGEVSLSNTIEEIKIQGFLWVSNRSRMASISWDQWKSFDASCFG</sequence>
<proteinExistence type="predicted"/>
<keyword evidence="2" id="KW-1185">Reference proteome</keyword>
<evidence type="ECO:0000313" key="1">
    <source>
        <dbReference type="EMBL" id="KAI3784929.1"/>
    </source>
</evidence>
<organism evidence="1 2">
    <name type="scientific">Smallanthus sonchifolius</name>
    <dbReference type="NCBI Taxonomy" id="185202"/>
    <lineage>
        <taxon>Eukaryota</taxon>
        <taxon>Viridiplantae</taxon>
        <taxon>Streptophyta</taxon>
        <taxon>Embryophyta</taxon>
        <taxon>Tracheophyta</taxon>
        <taxon>Spermatophyta</taxon>
        <taxon>Magnoliopsida</taxon>
        <taxon>eudicotyledons</taxon>
        <taxon>Gunneridae</taxon>
        <taxon>Pentapetalae</taxon>
        <taxon>asterids</taxon>
        <taxon>campanulids</taxon>
        <taxon>Asterales</taxon>
        <taxon>Asteraceae</taxon>
        <taxon>Asteroideae</taxon>
        <taxon>Heliantheae alliance</taxon>
        <taxon>Millerieae</taxon>
        <taxon>Smallanthus</taxon>
    </lineage>
</organism>
<name>A0ACB9GMR3_9ASTR</name>
<reference evidence="2" key="1">
    <citation type="journal article" date="2022" name="Mol. Ecol. Resour.">
        <title>The genomes of chicory, endive, great burdock and yacon provide insights into Asteraceae palaeo-polyploidization history and plant inulin production.</title>
        <authorList>
            <person name="Fan W."/>
            <person name="Wang S."/>
            <person name="Wang H."/>
            <person name="Wang A."/>
            <person name="Jiang F."/>
            <person name="Liu H."/>
            <person name="Zhao H."/>
            <person name="Xu D."/>
            <person name="Zhang Y."/>
        </authorList>
    </citation>
    <scope>NUCLEOTIDE SEQUENCE [LARGE SCALE GENOMIC DNA]</scope>
    <source>
        <strain evidence="2">cv. Yunnan</strain>
    </source>
</reference>